<dbReference type="SUPFAM" id="SSF47917">
    <property type="entry name" value="C-terminal domain of alpha and beta subunits of F1 ATP synthase"/>
    <property type="match status" value="1"/>
</dbReference>
<evidence type="ECO:0000256" key="7">
    <source>
        <dbReference type="SAM" id="MobiDB-lite"/>
    </source>
</evidence>
<feature type="coiled-coil region" evidence="6">
    <location>
        <begin position="199"/>
        <end position="233"/>
    </location>
</feature>
<dbReference type="InterPro" id="IPR051235">
    <property type="entry name" value="CEP152/SHC-Transforming"/>
</dbReference>
<organism evidence="8 9">
    <name type="scientific">Anser brachyrhynchus</name>
    <name type="common">Pink-footed goose</name>
    <dbReference type="NCBI Taxonomy" id="132585"/>
    <lineage>
        <taxon>Eukaryota</taxon>
        <taxon>Metazoa</taxon>
        <taxon>Chordata</taxon>
        <taxon>Craniata</taxon>
        <taxon>Vertebrata</taxon>
        <taxon>Euteleostomi</taxon>
        <taxon>Archelosauria</taxon>
        <taxon>Archosauria</taxon>
        <taxon>Dinosauria</taxon>
        <taxon>Saurischia</taxon>
        <taxon>Theropoda</taxon>
        <taxon>Coelurosauria</taxon>
        <taxon>Aves</taxon>
        <taxon>Neognathae</taxon>
        <taxon>Galloanserae</taxon>
        <taxon>Anseriformes</taxon>
        <taxon>Anatidae</taxon>
        <taxon>Anserinae</taxon>
        <taxon>Anser</taxon>
    </lineage>
</organism>
<feature type="region of interest" description="Disordered" evidence="7">
    <location>
        <begin position="1"/>
        <end position="41"/>
    </location>
</feature>
<evidence type="ECO:0000256" key="1">
    <source>
        <dbReference type="ARBA" id="ARBA00008936"/>
    </source>
</evidence>
<accession>A0A8B9IBF3</accession>
<dbReference type="GO" id="GO:0005813">
    <property type="term" value="C:centrosome"/>
    <property type="evidence" value="ECO:0007669"/>
    <property type="project" value="TreeGrafter"/>
</dbReference>
<keyword evidence="6" id="KW-0175">Coiled coil</keyword>
<dbReference type="PANTHER" id="PTHR10337:SF6">
    <property type="entry name" value="CENTROSOMAL PROTEIN OF 152 KDA"/>
    <property type="match status" value="1"/>
</dbReference>
<name>A0A8B9IBF3_9AVES</name>
<keyword evidence="3" id="KW-0547">Nucleotide-binding</keyword>
<feature type="coiled-coil region" evidence="6">
    <location>
        <begin position="328"/>
        <end position="448"/>
    </location>
</feature>
<keyword evidence="5" id="KW-0406">Ion transport</keyword>
<dbReference type="GeneTree" id="ENSGT00950000182870"/>
<sequence>MSLDFDSGALQTQHDEEDYDQEDYAREQEEGQNLYPEQFLCDQQDDHAEKRAKNWNGLHNEEKKRLYDAKEDYCGQNSQEDPDNVFLGRDGFNGPRCYQQNNLYHLPENFRQYTNGHKPEFNCQQSKIINFPDASKEHLKVFQNGQSAETYKVTYKPYQNGIHQKIPVTSEGMRRNEMFEDLQNEFLGNDENSSENMQILQLRALNKARERQLEELNEKLEKSAQQIRYLSHQLSMVKDEKDGLAVSLLESQKLYQNGKEREVHLEGQIKALETQIQTLTAKEEQILKQSKVAEVAMESMQKQLLELQRSDALQRAREQHDAIISALKQKHEKQVLSLEQNLDATKSALQEQKELCKNLGEHIKQLEKMLEETKCEKNEIINRLTRSLEESQKQCANLLQTGSIQETNQLRFQLQQAQSAHMISNNMNKALQEELMELKEEITFYESAAKYGVFLNDAGGELHTNLSDSCVDLGIKKITQKNSRFCSIIQNRGMDEELSKDEIIVELKAELERLLSSNKMKRNQITQLQNDLKDCQKTLEEFKQLLKAEKASKESEVCSFYTFLSPCKDVLGFSKPNHHLNLL</sequence>
<dbReference type="InterPro" id="IPR057664">
    <property type="entry name" value="CEP152_PLK4_bind"/>
</dbReference>
<feature type="coiled-coil region" evidence="6">
    <location>
        <begin position="504"/>
        <end position="552"/>
    </location>
</feature>
<dbReference type="GO" id="GO:0006811">
    <property type="term" value="P:monoatomic ion transport"/>
    <property type="evidence" value="ECO:0007669"/>
    <property type="project" value="UniProtKB-KW"/>
</dbReference>
<comment type="similarity">
    <text evidence="1">Belongs to the ATPase alpha/beta chains family.</text>
</comment>
<dbReference type="Proteomes" id="UP000694426">
    <property type="component" value="Unplaced"/>
</dbReference>
<feature type="coiled-coil region" evidence="6">
    <location>
        <begin position="262"/>
        <end position="289"/>
    </location>
</feature>
<dbReference type="PANTHER" id="PTHR10337">
    <property type="entry name" value="SHC TRANSFORMING PROTEIN"/>
    <property type="match status" value="1"/>
</dbReference>
<evidence type="ECO:0000256" key="3">
    <source>
        <dbReference type="ARBA" id="ARBA00022741"/>
    </source>
</evidence>
<evidence type="ECO:0000256" key="6">
    <source>
        <dbReference type="SAM" id="Coils"/>
    </source>
</evidence>
<reference evidence="8" key="1">
    <citation type="submission" date="2025-08" db="UniProtKB">
        <authorList>
            <consortium name="Ensembl"/>
        </authorList>
    </citation>
    <scope>IDENTIFICATION</scope>
</reference>
<evidence type="ECO:0000313" key="9">
    <source>
        <dbReference type="Proteomes" id="UP000694426"/>
    </source>
</evidence>
<evidence type="ECO:0000256" key="4">
    <source>
        <dbReference type="ARBA" id="ARBA00022840"/>
    </source>
</evidence>
<evidence type="ECO:0000256" key="5">
    <source>
        <dbReference type="ARBA" id="ARBA00023065"/>
    </source>
</evidence>
<evidence type="ECO:0000313" key="8">
    <source>
        <dbReference type="Ensembl" id="ENSABRP00000023172.1"/>
    </source>
</evidence>
<dbReference type="InterPro" id="IPR024034">
    <property type="entry name" value="ATPase_F1/V1_b/a_C"/>
</dbReference>
<dbReference type="Ensembl" id="ENSABRT00000032510.1">
    <property type="protein sequence ID" value="ENSABRP00000023172.1"/>
    <property type="gene ID" value="ENSABRG00000019566.1"/>
</dbReference>
<protein>
    <submittedName>
        <fullName evidence="8">Uncharacterized protein</fullName>
    </submittedName>
</protein>
<proteinExistence type="inferred from homology"/>
<keyword evidence="4" id="KW-0067">ATP-binding</keyword>
<dbReference type="Pfam" id="PF25769">
    <property type="entry name" value="PLK4_bind_CEP152"/>
    <property type="match status" value="1"/>
</dbReference>
<evidence type="ECO:0000256" key="2">
    <source>
        <dbReference type="ARBA" id="ARBA00022448"/>
    </source>
</evidence>
<dbReference type="AlphaFoldDB" id="A0A8B9IBF3"/>
<dbReference type="Gene3D" id="1.10.1140.10">
    <property type="entry name" value="Bovine Mitochondrial F1-atpase, Atp Synthase Beta Chain, Chain D, domain 3"/>
    <property type="match status" value="1"/>
</dbReference>
<reference evidence="8" key="2">
    <citation type="submission" date="2025-09" db="UniProtKB">
        <authorList>
            <consortium name="Ensembl"/>
        </authorList>
    </citation>
    <scope>IDENTIFICATION</scope>
</reference>
<keyword evidence="2" id="KW-0813">Transport</keyword>
<dbReference type="GO" id="GO:0007099">
    <property type="term" value="P:centriole replication"/>
    <property type="evidence" value="ECO:0007669"/>
    <property type="project" value="TreeGrafter"/>
</dbReference>
<keyword evidence="9" id="KW-1185">Reference proteome</keyword>